<dbReference type="PROSITE" id="PS51371">
    <property type="entry name" value="CBS"/>
    <property type="match status" value="2"/>
</dbReference>
<accession>A0A2S6GPA0</accession>
<organism evidence="5 6">
    <name type="scientific">Actinokineospora auranticolor</name>
    <dbReference type="NCBI Taxonomy" id="155976"/>
    <lineage>
        <taxon>Bacteria</taxon>
        <taxon>Bacillati</taxon>
        <taxon>Actinomycetota</taxon>
        <taxon>Actinomycetes</taxon>
        <taxon>Pseudonocardiales</taxon>
        <taxon>Pseudonocardiaceae</taxon>
        <taxon>Actinokineospora</taxon>
    </lineage>
</organism>
<keyword evidence="1 2" id="KW-0129">CBS domain</keyword>
<dbReference type="PANTHER" id="PTHR43080">
    <property type="entry name" value="CBS DOMAIN-CONTAINING PROTEIN CBSX3, MITOCHONDRIAL"/>
    <property type="match status" value="1"/>
</dbReference>
<feature type="domain" description="BON" evidence="3">
    <location>
        <begin position="145"/>
        <end position="213"/>
    </location>
</feature>
<dbReference type="Pfam" id="PF00571">
    <property type="entry name" value="CBS"/>
    <property type="match status" value="2"/>
</dbReference>
<dbReference type="Proteomes" id="UP000239203">
    <property type="component" value="Unassembled WGS sequence"/>
</dbReference>
<dbReference type="RefSeq" id="WP_104479842.1">
    <property type="nucleotide sequence ID" value="NZ_CP154825.1"/>
</dbReference>
<evidence type="ECO:0000313" key="5">
    <source>
        <dbReference type="EMBL" id="PPK67075.1"/>
    </source>
</evidence>
<keyword evidence="6" id="KW-1185">Reference proteome</keyword>
<name>A0A2S6GPA0_9PSEU</name>
<dbReference type="PANTHER" id="PTHR43080:SF29">
    <property type="entry name" value="OS02G0818000 PROTEIN"/>
    <property type="match status" value="1"/>
</dbReference>
<dbReference type="InterPro" id="IPR017080">
    <property type="entry name" value="UCP036990_CBS_BON"/>
</dbReference>
<evidence type="ECO:0000259" key="4">
    <source>
        <dbReference type="PROSITE" id="PS51371"/>
    </source>
</evidence>
<feature type="domain" description="CBS" evidence="4">
    <location>
        <begin position="91"/>
        <end position="148"/>
    </location>
</feature>
<dbReference type="SMART" id="SM00116">
    <property type="entry name" value="CBS"/>
    <property type="match status" value="2"/>
</dbReference>
<dbReference type="InterPro" id="IPR007055">
    <property type="entry name" value="BON_dom"/>
</dbReference>
<dbReference type="EMBL" id="PTIX01000008">
    <property type="protein sequence ID" value="PPK67075.1"/>
    <property type="molecule type" value="Genomic_DNA"/>
</dbReference>
<dbReference type="InterPro" id="IPR046342">
    <property type="entry name" value="CBS_dom_sf"/>
</dbReference>
<evidence type="ECO:0000256" key="1">
    <source>
        <dbReference type="ARBA" id="ARBA00023122"/>
    </source>
</evidence>
<dbReference type="CDD" id="cd04586">
    <property type="entry name" value="CBS_pair_BON_assoc"/>
    <property type="match status" value="1"/>
</dbReference>
<dbReference type="PIRSF" id="PIRSF036990">
    <property type="entry name" value="UCP036990_CBS_BON"/>
    <property type="match status" value="1"/>
</dbReference>
<evidence type="ECO:0000313" key="6">
    <source>
        <dbReference type="Proteomes" id="UP000239203"/>
    </source>
</evidence>
<dbReference type="PROSITE" id="PS50914">
    <property type="entry name" value="BON"/>
    <property type="match status" value="1"/>
</dbReference>
<reference evidence="5 6" key="1">
    <citation type="submission" date="2018-02" db="EMBL/GenBank/DDBJ databases">
        <title>Genomic Encyclopedia of Archaeal and Bacterial Type Strains, Phase II (KMG-II): from individual species to whole genera.</title>
        <authorList>
            <person name="Goeker M."/>
        </authorList>
    </citation>
    <scope>NUCLEOTIDE SEQUENCE [LARGE SCALE GENOMIC DNA]</scope>
    <source>
        <strain evidence="5 6">YU 961-1</strain>
    </source>
</reference>
<gene>
    <name evidence="5" type="ORF">CLV40_10872</name>
</gene>
<comment type="caution">
    <text evidence="5">The sequence shown here is derived from an EMBL/GenBank/DDBJ whole genome shotgun (WGS) entry which is preliminary data.</text>
</comment>
<dbReference type="Gene3D" id="3.10.580.10">
    <property type="entry name" value="CBS-domain"/>
    <property type="match status" value="1"/>
</dbReference>
<evidence type="ECO:0000256" key="2">
    <source>
        <dbReference type="PROSITE-ProRule" id="PRU00703"/>
    </source>
</evidence>
<proteinExistence type="predicted"/>
<dbReference type="InterPro" id="IPR000644">
    <property type="entry name" value="CBS_dom"/>
</dbReference>
<evidence type="ECO:0000259" key="3">
    <source>
        <dbReference type="PROSITE" id="PS50914"/>
    </source>
</evidence>
<protein>
    <submittedName>
        <fullName evidence="5">CBS domain protein</fullName>
    </submittedName>
</protein>
<dbReference type="InterPro" id="IPR051257">
    <property type="entry name" value="Diverse_CBS-Domain"/>
</dbReference>
<sequence>MRHRTIENVMTRDVAVVPPDTGFADLVRLMADRAVSGLPVVDHHGHVLGVVSEADLLAKESVRERPHAVPALLRRHAERVRARGTTAGELMTSPAVTVRADATVPHAARLMADHRVKRLPVVDEDGGLVGVVSRTDLLSVFRRADDDIAEEIAQDVFRGALGIACDTVVIRVAGGVVTFEGQVERRGWVDVITELTRRVDGVVDVRSSLTYAWDDTGVTIPEGMVVDITREPRP</sequence>
<dbReference type="OrthoDB" id="3672399at2"/>
<feature type="domain" description="CBS" evidence="4">
    <location>
        <begin position="10"/>
        <end position="69"/>
    </location>
</feature>
<dbReference type="SUPFAM" id="SSF54631">
    <property type="entry name" value="CBS-domain pair"/>
    <property type="match status" value="1"/>
</dbReference>
<dbReference type="AlphaFoldDB" id="A0A2S6GPA0"/>